<dbReference type="EMBL" id="JBHMFA010000001">
    <property type="protein sequence ID" value="MFB9103527.1"/>
    <property type="molecule type" value="Genomic_DNA"/>
</dbReference>
<keyword evidence="1" id="KW-0732">Signal</keyword>
<keyword evidence="4" id="KW-1185">Reference proteome</keyword>
<feature type="domain" description="Outer membrane protein beta-barrel" evidence="2">
    <location>
        <begin position="19"/>
        <end position="166"/>
    </location>
</feature>
<dbReference type="RefSeq" id="WP_290269147.1">
    <property type="nucleotide sequence ID" value="NZ_JAUFQP010000007.1"/>
</dbReference>
<name>A0ABV5GV70_9FLAO</name>
<protein>
    <submittedName>
        <fullName evidence="3">Outer membrane beta-barrel protein</fullName>
    </submittedName>
</protein>
<gene>
    <name evidence="3" type="ORF">ACFFU1_01345</name>
</gene>
<comment type="caution">
    <text evidence="3">The sequence shown here is derived from an EMBL/GenBank/DDBJ whole genome shotgun (WGS) entry which is preliminary data.</text>
</comment>
<dbReference type="Proteomes" id="UP001589590">
    <property type="component" value="Unassembled WGS sequence"/>
</dbReference>
<dbReference type="InterPro" id="IPR025665">
    <property type="entry name" value="Beta-barrel_OMP_2"/>
</dbReference>
<accession>A0ABV5GV70</accession>
<organism evidence="3 4">
    <name type="scientific">Algibacter miyuki</name>
    <dbReference type="NCBI Taxonomy" id="1306933"/>
    <lineage>
        <taxon>Bacteria</taxon>
        <taxon>Pseudomonadati</taxon>
        <taxon>Bacteroidota</taxon>
        <taxon>Flavobacteriia</taxon>
        <taxon>Flavobacteriales</taxon>
        <taxon>Flavobacteriaceae</taxon>
        <taxon>Algibacter</taxon>
    </lineage>
</organism>
<evidence type="ECO:0000313" key="3">
    <source>
        <dbReference type="EMBL" id="MFB9103527.1"/>
    </source>
</evidence>
<sequence length="200" mass="22030">MKKSFLFLITLLSFTFLNAQVEINPGLKGGLNLASLTNLDYNGLAQTERLKSFHIGATVSFKFADFYTLQPELLFSKQGIDYKPQGSTKRFTTELNYLSIPVNNKFYIGSSGINLQIAAIIDILLSHENVESPQGFDIALAPAIAYDLPSGVSFSIGYKQGLTDLFGRNVNTGNGYEDTDVSNLVLNNVIQFSASYQFDL</sequence>
<reference evidence="3 4" key="1">
    <citation type="submission" date="2024-09" db="EMBL/GenBank/DDBJ databases">
        <authorList>
            <person name="Sun Q."/>
            <person name="Mori K."/>
        </authorList>
    </citation>
    <scope>NUCLEOTIDE SEQUENCE [LARGE SCALE GENOMIC DNA]</scope>
    <source>
        <strain evidence="3 4">CECT 8300</strain>
    </source>
</reference>
<evidence type="ECO:0000256" key="1">
    <source>
        <dbReference type="SAM" id="SignalP"/>
    </source>
</evidence>
<dbReference type="Pfam" id="PF13568">
    <property type="entry name" value="OMP_b-brl_2"/>
    <property type="match status" value="1"/>
</dbReference>
<feature type="chain" id="PRO_5047066127" evidence="1">
    <location>
        <begin position="20"/>
        <end position="200"/>
    </location>
</feature>
<evidence type="ECO:0000313" key="4">
    <source>
        <dbReference type="Proteomes" id="UP001589590"/>
    </source>
</evidence>
<feature type="signal peptide" evidence="1">
    <location>
        <begin position="1"/>
        <end position="19"/>
    </location>
</feature>
<evidence type="ECO:0000259" key="2">
    <source>
        <dbReference type="Pfam" id="PF13568"/>
    </source>
</evidence>
<proteinExistence type="predicted"/>